<dbReference type="EMBL" id="BSEV01000007">
    <property type="protein sequence ID" value="GLK10128.1"/>
    <property type="molecule type" value="Genomic_DNA"/>
</dbReference>
<sequence length="73" mass="7624">MGSLRMPTSLQAVPFQWAIAPRLCQMSQTLSWPTAQMSELEIPTTSDSDPSLFNLALVGACHASATGGVTGSA</sequence>
<proteinExistence type="predicted"/>
<evidence type="ECO:0000313" key="2">
    <source>
        <dbReference type="Proteomes" id="UP001143474"/>
    </source>
</evidence>
<comment type="caution">
    <text evidence="1">The sequence shown here is derived from an EMBL/GenBank/DDBJ whole genome shotgun (WGS) entry which is preliminary data.</text>
</comment>
<dbReference type="Proteomes" id="UP001143474">
    <property type="component" value="Unassembled WGS sequence"/>
</dbReference>
<keyword evidence="2" id="KW-1185">Reference proteome</keyword>
<protein>
    <submittedName>
        <fullName evidence="1">Uncharacterized protein</fullName>
    </submittedName>
</protein>
<accession>A0A9W6I1S1</accession>
<dbReference type="AlphaFoldDB" id="A0A9W6I1S1"/>
<organism evidence="1 2">
    <name type="scientific">Streptosporangium carneum</name>
    <dbReference type="NCBI Taxonomy" id="47481"/>
    <lineage>
        <taxon>Bacteria</taxon>
        <taxon>Bacillati</taxon>
        <taxon>Actinomycetota</taxon>
        <taxon>Actinomycetes</taxon>
        <taxon>Streptosporangiales</taxon>
        <taxon>Streptosporangiaceae</taxon>
        <taxon>Streptosporangium</taxon>
    </lineage>
</organism>
<evidence type="ECO:0000313" key="1">
    <source>
        <dbReference type="EMBL" id="GLK10128.1"/>
    </source>
</evidence>
<name>A0A9W6I1S1_9ACTN</name>
<reference evidence="1" key="1">
    <citation type="journal article" date="2014" name="Int. J. Syst. Evol. Microbiol.">
        <title>Complete genome sequence of Corynebacterium casei LMG S-19264T (=DSM 44701T), isolated from a smear-ripened cheese.</title>
        <authorList>
            <consortium name="US DOE Joint Genome Institute (JGI-PGF)"/>
            <person name="Walter F."/>
            <person name="Albersmeier A."/>
            <person name="Kalinowski J."/>
            <person name="Ruckert C."/>
        </authorList>
    </citation>
    <scope>NUCLEOTIDE SEQUENCE</scope>
    <source>
        <strain evidence="1">VKM Ac-2007</strain>
    </source>
</reference>
<gene>
    <name evidence="1" type="ORF">GCM10017600_35340</name>
</gene>
<reference evidence="1" key="2">
    <citation type="submission" date="2023-01" db="EMBL/GenBank/DDBJ databases">
        <authorList>
            <person name="Sun Q."/>
            <person name="Evtushenko L."/>
        </authorList>
    </citation>
    <scope>NUCLEOTIDE SEQUENCE</scope>
    <source>
        <strain evidence="1">VKM Ac-2007</strain>
    </source>
</reference>